<name>A0A329RDK3_9STRA</name>
<dbReference type="AlphaFoldDB" id="A0A329RDK3"/>
<keyword evidence="2" id="KW-1185">Reference proteome</keyword>
<dbReference type="EMBL" id="MJFZ01001320">
    <property type="protein sequence ID" value="RAW22421.1"/>
    <property type="molecule type" value="Genomic_DNA"/>
</dbReference>
<organism evidence="1 2">
    <name type="scientific">Phytophthora cactorum</name>
    <dbReference type="NCBI Taxonomy" id="29920"/>
    <lineage>
        <taxon>Eukaryota</taxon>
        <taxon>Sar</taxon>
        <taxon>Stramenopiles</taxon>
        <taxon>Oomycota</taxon>
        <taxon>Peronosporomycetes</taxon>
        <taxon>Peronosporales</taxon>
        <taxon>Peronosporaceae</taxon>
        <taxon>Phytophthora</taxon>
    </lineage>
</organism>
<reference evidence="1 2" key="1">
    <citation type="submission" date="2018-01" db="EMBL/GenBank/DDBJ databases">
        <title>Draft genome of the strawberry crown rot pathogen Phytophthora cactorum.</title>
        <authorList>
            <person name="Armitage A.D."/>
            <person name="Lysoe E."/>
            <person name="Nellist C.F."/>
            <person name="Harrison R.J."/>
            <person name="Brurberg M.B."/>
        </authorList>
    </citation>
    <scope>NUCLEOTIDE SEQUENCE [LARGE SCALE GENOMIC DNA]</scope>
    <source>
        <strain evidence="1 2">10300</strain>
    </source>
</reference>
<dbReference type="VEuPathDB" id="FungiDB:PC110_g21139"/>
<proteinExistence type="predicted"/>
<dbReference type="PANTHER" id="PTHR35796:SF3">
    <property type="entry name" value="BHLH DOMAIN-CONTAINING PROTEIN"/>
    <property type="match status" value="1"/>
</dbReference>
<evidence type="ECO:0000313" key="2">
    <source>
        <dbReference type="Proteomes" id="UP000251314"/>
    </source>
</evidence>
<evidence type="ECO:0000313" key="1">
    <source>
        <dbReference type="EMBL" id="RAW22421.1"/>
    </source>
</evidence>
<evidence type="ECO:0008006" key="3">
    <source>
        <dbReference type="Google" id="ProtNLM"/>
    </source>
</evidence>
<dbReference type="STRING" id="29920.A0A329RDK3"/>
<dbReference type="Proteomes" id="UP000251314">
    <property type="component" value="Unassembled WGS sequence"/>
</dbReference>
<sequence length="417" mass="47475">MTDSDVEFHTAHDFLDIFAGSELQTTHDFLDVFDDDELWGGLPVDTPPAAAPSNAVIPFPASRRVRRVTPKEQIDRLRDETRQLSAQLQALEAESLPNVTPTHRSELWHQLAIRQLERRRNSESENRKLRDMVRLQIEEAKSLSRFLRRRTRIQRLQEMLEGKSHKHKKETSPLAVAVQEGEQVFEGLLLDVENLYKKISTLFTEKGIHSIPCPGRKRHTDNTVLNGVCFELTKREIVPFGVEKVKDAVWSSLGQLELEGLPSVRGFKTNVQFRTQNSDQHTKTAMTSFISTLSSGRTASVKGQKVVRRYDEESRTVFVYRVSMDPNPHKMREPFGVHATSTLVIEIRHADLDDEATLIQSHFSVTRHDEGLAAGHPLRVAVSLNTAITVWDETISRIHDGVENRLMDRARQSLGNE</sequence>
<protein>
    <recommendedName>
        <fullName evidence="3">M96 mating-specific protein family</fullName>
    </recommendedName>
</protein>
<gene>
    <name evidence="1" type="ORF">PC110_g21139</name>
</gene>
<comment type="caution">
    <text evidence="1">The sequence shown here is derived from an EMBL/GenBank/DDBJ whole genome shotgun (WGS) entry which is preliminary data.</text>
</comment>
<dbReference type="OrthoDB" id="102467at2759"/>
<dbReference type="PANTHER" id="PTHR35796">
    <property type="entry name" value="HYPOTHETICAL CYTOSOLIC PROTEIN"/>
    <property type="match status" value="1"/>
</dbReference>
<accession>A0A329RDK3</accession>